<dbReference type="AlphaFoldDB" id="A0AAD9V6B7"/>
<protein>
    <submittedName>
        <fullName evidence="1">Uncharacterized protein</fullName>
    </submittedName>
</protein>
<dbReference type="Proteomes" id="UP001249851">
    <property type="component" value="Unassembled WGS sequence"/>
</dbReference>
<evidence type="ECO:0000313" key="1">
    <source>
        <dbReference type="EMBL" id="KAK2562834.1"/>
    </source>
</evidence>
<evidence type="ECO:0000313" key="2">
    <source>
        <dbReference type="Proteomes" id="UP001249851"/>
    </source>
</evidence>
<dbReference type="EMBL" id="JARQWQ010000027">
    <property type="protein sequence ID" value="KAK2562834.1"/>
    <property type="molecule type" value="Genomic_DNA"/>
</dbReference>
<reference evidence="1" key="1">
    <citation type="journal article" date="2023" name="G3 (Bethesda)">
        <title>Whole genome assembly and annotation of the endangered Caribbean coral Acropora cervicornis.</title>
        <authorList>
            <person name="Selwyn J.D."/>
            <person name="Vollmer S.V."/>
        </authorList>
    </citation>
    <scope>NUCLEOTIDE SEQUENCE</scope>
    <source>
        <strain evidence="1">K2</strain>
    </source>
</reference>
<gene>
    <name evidence="1" type="ORF">P5673_013792</name>
</gene>
<organism evidence="1 2">
    <name type="scientific">Acropora cervicornis</name>
    <name type="common">Staghorn coral</name>
    <dbReference type="NCBI Taxonomy" id="6130"/>
    <lineage>
        <taxon>Eukaryota</taxon>
        <taxon>Metazoa</taxon>
        <taxon>Cnidaria</taxon>
        <taxon>Anthozoa</taxon>
        <taxon>Hexacorallia</taxon>
        <taxon>Scleractinia</taxon>
        <taxon>Astrocoeniina</taxon>
        <taxon>Acroporidae</taxon>
        <taxon>Acropora</taxon>
    </lineage>
</organism>
<comment type="caution">
    <text evidence="1">The sequence shown here is derived from an EMBL/GenBank/DDBJ whole genome shotgun (WGS) entry which is preliminary data.</text>
</comment>
<proteinExistence type="predicted"/>
<reference evidence="1" key="2">
    <citation type="journal article" date="2023" name="Science">
        <title>Genomic signatures of disease resistance in endangered staghorn corals.</title>
        <authorList>
            <person name="Vollmer S.V."/>
            <person name="Selwyn J.D."/>
            <person name="Despard B.A."/>
            <person name="Roesel C.L."/>
        </authorList>
    </citation>
    <scope>NUCLEOTIDE SEQUENCE</scope>
    <source>
        <strain evidence="1">K2</strain>
    </source>
</reference>
<keyword evidence="2" id="KW-1185">Reference proteome</keyword>
<accession>A0AAD9V6B7</accession>
<name>A0AAD9V6B7_ACRCE</name>
<sequence>MSSYELSTRLITASQNDSKQLYTEDRRQKLPQGSTVAINNKMPFIEMELIKMGSQGHVDNRYKQSLLSCYYVKSCTSTLISPDIFNAEFDNLKEIFLKLKYPEGLELGSSPAEHAPRSEVGAISFQRWEVCSVEHPLQEKSTSYLDPGRDDDSLVNDLAVVEGFVSQNEIQPVELRFKAEFELPQILKR</sequence>
<feature type="non-terminal residue" evidence="1">
    <location>
        <position position="189"/>
    </location>
</feature>